<dbReference type="Pfam" id="PF07690">
    <property type="entry name" value="MFS_1"/>
    <property type="match status" value="1"/>
</dbReference>
<dbReference type="PANTHER" id="PTHR43124:SF3">
    <property type="entry name" value="CHLORAMPHENICOL EFFLUX PUMP RV0191"/>
    <property type="match status" value="1"/>
</dbReference>
<feature type="transmembrane region" description="Helical" evidence="6">
    <location>
        <begin position="284"/>
        <end position="302"/>
    </location>
</feature>
<protein>
    <submittedName>
        <fullName evidence="8">Major facilitator superfamily MFS_1</fullName>
    </submittedName>
</protein>
<dbReference type="PATRIC" id="fig|1121405.3.peg.3541"/>
<feature type="transmembrane region" description="Helical" evidence="6">
    <location>
        <begin position="81"/>
        <end position="99"/>
    </location>
</feature>
<evidence type="ECO:0000256" key="2">
    <source>
        <dbReference type="ARBA" id="ARBA00022475"/>
    </source>
</evidence>
<feature type="transmembrane region" description="Helical" evidence="6">
    <location>
        <begin position="219"/>
        <end position="242"/>
    </location>
</feature>
<dbReference type="Proteomes" id="UP000014977">
    <property type="component" value="Unassembled WGS sequence"/>
</dbReference>
<feature type="transmembrane region" description="Helical" evidence="6">
    <location>
        <begin position="105"/>
        <end position="126"/>
    </location>
</feature>
<feature type="domain" description="Major facilitator superfamily (MFS) profile" evidence="7">
    <location>
        <begin position="16"/>
        <end position="397"/>
    </location>
</feature>
<feature type="transmembrane region" description="Helical" evidence="6">
    <location>
        <begin position="138"/>
        <end position="161"/>
    </location>
</feature>
<evidence type="ECO:0000256" key="4">
    <source>
        <dbReference type="ARBA" id="ARBA00022989"/>
    </source>
</evidence>
<name>S7UNY6_DESML</name>
<dbReference type="Gene3D" id="1.20.1250.20">
    <property type="entry name" value="MFS general substrate transporter like domains"/>
    <property type="match status" value="1"/>
</dbReference>
<evidence type="ECO:0000256" key="6">
    <source>
        <dbReference type="SAM" id="Phobius"/>
    </source>
</evidence>
<keyword evidence="3 6" id="KW-0812">Transmembrane</keyword>
<dbReference type="GO" id="GO:0022857">
    <property type="term" value="F:transmembrane transporter activity"/>
    <property type="evidence" value="ECO:0007669"/>
    <property type="project" value="InterPro"/>
</dbReference>
<proteinExistence type="predicted"/>
<keyword evidence="9" id="KW-1185">Reference proteome</keyword>
<gene>
    <name evidence="8" type="ORF">dsmv_3084</name>
</gene>
<comment type="caution">
    <text evidence="8">The sequence shown here is derived from an EMBL/GenBank/DDBJ whole genome shotgun (WGS) entry which is preliminary data.</text>
</comment>
<organism evidence="8 9">
    <name type="scientific">Desulfococcus multivorans DSM 2059</name>
    <dbReference type="NCBI Taxonomy" id="1121405"/>
    <lineage>
        <taxon>Bacteria</taxon>
        <taxon>Pseudomonadati</taxon>
        <taxon>Thermodesulfobacteriota</taxon>
        <taxon>Desulfobacteria</taxon>
        <taxon>Desulfobacterales</taxon>
        <taxon>Desulfococcaceae</taxon>
        <taxon>Desulfococcus</taxon>
    </lineage>
</organism>
<evidence type="ECO:0000256" key="3">
    <source>
        <dbReference type="ARBA" id="ARBA00022692"/>
    </source>
</evidence>
<feature type="transmembrane region" description="Helical" evidence="6">
    <location>
        <begin position="45"/>
        <end position="69"/>
    </location>
</feature>
<dbReference type="AlphaFoldDB" id="S7UNY6"/>
<dbReference type="InterPro" id="IPR011701">
    <property type="entry name" value="MFS"/>
</dbReference>
<dbReference type="STRING" id="897.B2D07_02620"/>
<dbReference type="RefSeq" id="WP_020878174.1">
    <property type="nucleotide sequence ID" value="NZ_ATHJ01000106.1"/>
</dbReference>
<dbReference type="PANTHER" id="PTHR43124">
    <property type="entry name" value="PURINE EFFLUX PUMP PBUE"/>
    <property type="match status" value="1"/>
</dbReference>
<evidence type="ECO:0000313" key="9">
    <source>
        <dbReference type="Proteomes" id="UP000014977"/>
    </source>
</evidence>
<sequence length="397" mass="41880">MAVQGISRKNLQLARQIGIAFSSRLLINTSRRFIYPFAPALSRGLGVPLTAFTTIIALNQFAGFLSLIFGPLADRWGHRSVMLLGLGVLVTGMLAGGLFPSYWPVFAALVLTGAAKSIFDPAILAFAGTRVPYERRGLAVGLLEMSWAGSSLLGIPLMGVLMDHWGWRAPFFVLGGCSLACMALLARWIPKSGIRRMTHGGPAGFAVALKRLAGERTALGGMLFVFGVSMANDNLFVVYGVWLEKSFGLSLLAIGFATTVIGAAELLGEGFIATLSDRLGLKRSVILGGILSGLSYALLPMMDAGLPLALTGLFLVFLMGEFTIVGSISFFTEILPEARGTMMAGYFVAASMGRVIGALMGGPLWLAGGIWAVAGASVLTSAAGLAGLIWGARHFRR</sequence>
<dbReference type="InterPro" id="IPR036259">
    <property type="entry name" value="MFS_trans_sf"/>
</dbReference>
<feature type="transmembrane region" description="Helical" evidence="6">
    <location>
        <begin position="308"/>
        <end position="331"/>
    </location>
</feature>
<dbReference type="PROSITE" id="PS50850">
    <property type="entry name" value="MFS"/>
    <property type="match status" value="1"/>
</dbReference>
<dbReference type="InterPro" id="IPR020846">
    <property type="entry name" value="MFS_dom"/>
</dbReference>
<feature type="transmembrane region" description="Helical" evidence="6">
    <location>
        <begin position="167"/>
        <end position="189"/>
    </location>
</feature>
<feature type="transmembrane region" description="Helical" evidence="6">
    <location>
        <begin position="248"/>
        <end position="272"/>
    </location>
</feature>
<dbReference type="OrthoDB" id="152712at2"/>
<evidence type="ECO:0000313" key="8">
    <source>
        <dbReference type="EMBL" id="EPR35704.1"/>
    </source>
</evidence>
<keyword evidence="2" id="KW-1003">Cell membrane</keyword>
<dbReference type="eggNOG" id="COG2814">
    <property type="taxonomic scope" value="Bacteria"/>
</dbReference>
<keyword evidence="5 6" id="KW-0472">Membrane</keyword>
<feature type="transmembrane region" description="Helical" evidence="6">
    <location>
        <begin position="343"/>
        <end position="364"/>
    </location>
</feature>
<comment type="subcellular location">
    <subcellularLocation>
        <location evidence="1">Cell membrane</location>
        <topology evidence="1">Multi-pass membrane protein</topology>
    </subcellularLocation>
</comment>
<reference evidence="8 9" key="1">
    <citation type="journal article" date="2013" name="Genome Announc.">
        <title>Draft genome sequences for three mercury-methylating, sulfate-reducing bacteria.</title>
        <authorList>
            <person name="Brown S.D."/>
            <person name="Hurt R.A.Jr."/>
            <person name="Gilmour C.C."/>
            <person name="Elias D.A."/>
        </authorList>
    </citation>
    <scope>NUCLEOTIDE SEQUENCE [LARGE SCALE GENOMIC DNA]</scope>
    <source>
        <strain evidence="8 9">DSM 2059</strain>
    </source>
</reference>
<feature type="transmembrane region" description="Helical" evidence="6">
    <location>
        <begin position="370"/>
        <end position="392"/>
    </location>
</feature>
<dbReference type="InterPro" id="IPR050189">
    <property type="entry name" value="MFS_Efflux_Transporters"/>
</dbReference>
<dbReference type="GO" id="GO:0005886">
    <property type="term" value="C:plasma membrane"/>
    <property type="evidence" value="ECO:0007669"/>
    <property type="project" value="UniProtKB-SubCell"/>
</dbReference>
<evidence type="ECO:0000259" key="7">
    <source>
        <dbReference type="PROSITE" id="PS50850"/>
    </source>
</evidence>
<dbReference type="EMBL" id="ATHJ01000106">
    <property type="protein sequence ID" value="EPR35704.1"/>
    <property type="molecule type" value="Genomic_DNA"/>
</dbReference>
<dbReference type="SUPFAM" id="SSF103473">
    <property type="entry name" value="MFS general substrate transporter"/>
    <property type="match status" value="1"/>
</dbReference>
<keyword evidence="4 6" id="KW-1133">Transmembrane helix</keyword>
<evidence type="ECO:0000256" key="5">
    <source>
        <dbReference type="ARBA" id="ARBA00023136"/>
    </source>
</evidence>
<accession>S7UNY6</accession>
<evidence type="ECO:0000256" key="1">
    <source>
        <dbReference type="ARBA" id="ARBA00004651"/>
    </source>
</evidence>